<protein>
    <submittedName>
        <fullName evidence="2">Uncharacterized protein</fullName>
    </submittedName>
</protein>
<dbReference type="Proteomes" id="UP000266841">
    <property type="component" value="Unassembled WGS sequence"/>
</dbReference>
<name>K0RKC7_THAOC</name>
<keyword evidence="3" id="KW-1185">Reference proteome</keyword>
<feature type="region of interest" description="Disordered" evidence="1">
    <location>
        <begin position="1"/>
        <end position="30"/>
    </location>
</feature>
<evidence type="ECO:0000313" key="2">
    <source>
        <dbReference type="EMBL" id="EJK49366.1"/>
    </source>
</evidence>
<comment type="caution">
    <text evidence="2">The sequence shown here is derived from an EMBL/GenBank/DDBJ whole genome shotgun (WGS) entry which is preliminary data.</text>
</comment>
<dbReference type="AlphaFoldDB" id="K0RKC7"/>
<accession>K0RKC7</accession>
<reference evidence="2 3" key="1">
    <citation type="journal article" date="2012" name="Genome Biol.">
        <title>Genome and low-iron response of an oceanic diatom adapted to chronic iron limitation.</title>
        <authorList>
            <person name="Lommer M."/>
            <person name="Specht M."/>
            <person name="Roy A.S."/>
            <person name="Kraemer L."/>
            <person name="Andreson R."/>
            <person name="Gutowska M.A."/>
            <person name="Wolf J."/>
            <person name="Bergner S.V."/>
            <person name="Schilhabel M.B."/>
            <person name="Klostermeier U.C."/>
            <person name="Beiko R.G."/>
            <person name="Rosenstiel P."/>
            <person name="Hippler M."/>
            <person name="Laroche J."/>
        </authorList>
    </citation>
    <scope>NUCLEOTIDE SEQUENCE [LARGE SCALE GENOMIC DNA]</scope>
    <source>
        <strain evidence="2 3">CCMP1005</strain>
    </source>
</reference>
<proteinExistence type="predicted"/>
<dbReference type="EMBL" id="AGNL01044864">
    <property type="protein sequence ID" value="EJK49366.1"/>
    <property type="molecule type" value="Genomic_DNA"/>
</dbReference>
<gene>
    <name evidence="2" type="ORF">THAOC_31763</name>
</gene>
<evidence type="ECO:0000256" key="1">
    <source>
        <dbReference type="SAM" id="MobiDB-lite"/>
    </source>
</evidence>
<organism evidence="2 3">
    <name type="scientific">Thalassiosira oceanica</name>
    <name type="common">Marine diatom</name>
    <dbReference type="NCBI Taxonomy" id="159749"/>
    <lineage>
        <taxon>Eukaryota</taxon>
        <taxon>Sar</taxon>
        <taxon>Stramenopiles</taxon>
        <taxon>Ochrophyta</taxon>
        <taxon>Bacillariophyta</taxon>
        <taxon>Coscinodiscophyceae</taxon>
        <taxon>Thalassiosirophycidae</taxon>
        <taxon>Thalassiosirales</taxon>
        <taxon>Thalassiosiraceae</taxon>
        <taxon>Thalassiosira</taxon>
    </lineage>
</organism>
<sequence length="66" mass="7371">MTRRGSSESSGRPGTLKNQHVYGGASAIDTPSLKSVDSVLRCHIHRQWKSIMNTNDHLIFHRSTPL</sequence>
<evidence type="ECO:0000313" key="3">
    <source>
        <dbReference type="Proteomes" id="UP000266841"/>
    </source>
</evidence>